<dbReference type="PANTHER" id="PTHR11475:SF4">
    <property type="entry name" value="CHORION PEROXIDASE"/>
    <property type="match status" value="1"/>
</dbReference>
<dbReference type="GO" id="GO:0005576">
    <property type="term" value="C:extracellular region"/>
    <property type="evidence" value="ECO:0007669"/>
    <property type="project" value="UniProtKB-SubCell"/>
</dbReference>
<dbReference type="AlphaFoldDB" id="A0A6L6XX28"/>
<evidence type="ECO:0000313" key="6">
    <source>
        <dbReference type="Proteomes" id="UP000473525"/>
    </source>
</evidence>
<keyword evidence="3" id="KW-0325">Glycoprotein</keyword>
<feature type="region of interest" description="Disordered" evidence="4">
    <location>
        <begin position="1"/>
        <end position="60"/>
    </location>
</feature>
<dbReference type="RefSeq" id="WP_157346558.1">
    <property type="nucleotide sequence ID" value="NZ_WSEK01000005.1"/>
</dbReference>
<organism evidence="5 6">
    <name type="scientific">Nocardioides agri</name>
    <dbReference type="NCBI Taxonomy" id="2682843"/>
    <lineage>
        <taxon>Bacteria</taxon>
        <taxon>Bacillati</taxon>
        <taxon>Actinomycetota</taxon>
        <taxon>Actinomycetes</taxon>
        <taxon>Propionibacteriales</taxon>
        <taxon>Nocardioidaceae</taxon>
        <taxon>Nocardioides</taxon>
    </lineage>
</organism>
<evidence type="ECO:0000256" key="2">
    <source>
        <dbReference type="ARBA" id="ARBA00022525"/>
    </source>
</evidence>
<evidence type="ECO:0000313" key="5">
    <source>
        <dbReference type="EMBL" id="MVQ51618.1"/>
    </source>
</evidence>
<comment type="subcellular location">
    <subcellularLocation>
        <location evidence="1">Secreted</location>
    </subcellularLocation>
</comment>
<keyword evidence="6" id="KW-1185">Reference proteome</keyword>
<name>A0A6L6XX28_9ACTN</name>
<keyword evidence="5" id="KW-0560">Oxidoreductase</keyword>
<sequence>MTARHGSESFFIEGEGLVNTQVGGRSGDEPDPVTDPGAAGPVAKRADAAPPFRFSRVGPRGRTVPEPLTLAIADAMTKGGGGVGDIPAGYTYLGQFIDHDLTMDATSVALGTDISPAELLQGRSPTLDLDSLYGAGPADAESAKFYEPDGVHLRTGDTIRFGPDRAKVAHDLPRVGTGNRRARRKALIPDPRNDENLIVAQTHLAMIRFHNRVADKLPAALPPAQRFRRARRSVTLHYHWLLRHDYLARVVDPALVDDVFANGRKVVQPNADPTSLPTMPVEFSVAAFRLGHSMIRPVYDWNRRFPKGIGFLDYMFQFSALGGDLGGEDRLISNWLADWRRMYDFPTGGHPGLAGPDGFNRAQRIDSLLTDPLKNLPPSTFGGGAGIPFDDRRRNLAFRNLTRASMLRLASGQQMVAKLRAEGVTVRPLTRAQILRGSGGADLSGLTAAQKDAVVARTPLWLYVLREAETGDGRLRGVGGRIVAETFHRAMEGSRFSLLRNPGFTPVHGRGTTFEMTDLLFFALGGKTGVNPLGGA</sequence>
<keyword evidence="5" id="KW-0575">Peroxidase</keyword>
<dbReference type="InterPro" id="IPR010255">
    <property type="entry name" value="Haem_peroxidase_sf"/>
</dbReference>
<dbReference type="GO" id="GO:0020037">
    <property type="term" value="F:heme binding"/>
    <property type="evidence" value="ECO:0007669"/>
    <property type="project" value="InterPro"/>
</dbReference>
<dbReference type="Pfam" id="PF03098">
    <property type="entry name" value="An_peroxidase"/>
    <property type="match status" value="1"/>
</dbReference>
<proteinExistence type="predicted"/>
<keyword evidence="2" id="KW-0964">Secreted</keyword>
<dbReference type="PANTHER" id="PTHR11475">
    <property type="entry name" value="OXIDASE/PEROXIDASE"/>
    <property type="match status" value="1"/>
</dbReference>
<gene>
    <name evidence="5" type="ORF">GON03_20760</name>
</gene>
<accession>A0A6L6XX28</accession>
<dbReference type="EMBL" id="WSEK01000005">
    <property type="protein sequence ID" value="MVQ51618.1"/>
    <property type="molecule type" value="Genomic_DNA"/>
</dbReference>
<comment type="caution">
    <text evidence="5">The sequence shown here is derived from an EMBL/GenBank/DDBJ whole genome shotgun (WGS) entry which is preliminary data.</text>
</comment>
<reference evidence="5 6" key="1">
    <citation type="submission" date="2019-12" db="EMBL/GenBank/DDBJ databases">
        <authorList>
            <person name="Huq M.A."/>
        </authorList>
    </citation>
    <scope>NUCLEOTIDE SEQUENCE [LARGE SCALE GENOMIC DNA]</scope>
    <source>
        <strain evidence="5 6">MAH-18</strain>
    </source>
</reference>
<evidence type="ECO:0000256" key="3">
    <source>
        <dbReference type="ARBA" id="ARBA00023180"/>
    </source>
</evidence>
<protein>
    <submittedName>
        <fullName evidence="5">Heme peroxidase</fullName>
    </submittedName>
</protein>
<dbReference type="InterPro" id="IPR037120">
    <property type="entry name" value="Haem_peroxidase_sf_animal"/>
</dbReference>
<evidence type="ECO:0000256" key="1">
    <source>
        <dbReference type="ARBA" id="ARBA00004613"/>
    </source>
</evidence>
<dbReference type="SUPFAM" id="SSF48113">
    <property type="entry name" value="Heme-dependent peroxidases"/>
    <property type="match status" value="1"/>
</dbReference>
<dbReference type="CDD" id="cd09819">
    <property type="entry name" value="An_peroxidase_bacterial_1"/>
    <property type="match status" value="1"/>
</dbReference>
<dbReference type="PROSITE" id="PS50292">
    <property type="entry name" value="PEROXIDASE_3"/>
    <property type="match status" value="1"/>
</dbReference>
<dbReference type="Proteomes" id="UP000473525">
    <property type="component" value="Unassembled WGS sequence"/>
</dbReference>
<evidence type="ECO:0000256" key="4">
    <source>
        <dbReference type="SAM" id="MobiDB-lite"/>
    </source>
</evidence>
<dbReference type="InterPro" id="IPR019791">
    <property type="entry name" value="Haem_peroxidase_animal"/>
</dbReference>
<dbReference type="GO" id="GO:0006979">
    <property type="term" value="P:response to oxidative stress"/>
    <property type="evidence" value="ECO:0007669"/>
    <property type="project" value="InterPro"/>
</dbReference>
<dbReference type="GO" id="GO:0004601">
    <property type="term" value="F:peroxidase activity"/>
    <property type="evidence" value="ECO:0007669"/>
    <property type="project" value="UniProtKB-KW"/>
</dbReference>
<dbReference type="Gene3D" id="1.10.640.10">
    <property type="entry name" value="Haem peroxidase domain superfamily, animal type"/>
    <property type="match status" value="1"/>
</dbReference>